<sequence length="87" mass="9599">MYLSIEAISAEVAYRREGMRGFGRKRRYTSPTIKTSKDEVPAPRTVAAPAPRTTDTTTETQPLPARAPEPAHGGPRRAKHSGRRVKV</sequence>
<accession>A0A7K3M5X0</accession>
<organism evidence="2 3">
    <name type="scientific">Phytoactinopolyspora mesophila</name>
    <dbReference type="NCBI Taxonomy" id="2650750"/>
    <lineage>
        <taxon>Bacteria</taxon>
        <taxon>Bacillati</taxon>
        <taxon>Actinomycetota</taxon>
        <taxon>Actinomycetes</taxon>
        <taxon>Jiangellales</taxon>
        <taxon>Jiangellaceae</taxon>
        <taxon>Phytoactinopolyspora</taxon>
    </lineage>
</organism>
<evidence type="ECO:0000256" key="1">
    <source>
        <dbReference type="SAM" id="MobiDB-lite"/>
    </source>
</evidence>
<comment type="caution">
    <text evidence="2">The sequence shown here is derived from an EMBL/GenBank/DDBJ whole genome shotgun (WGS) entry which is preliminary data.</text>
</comment>
<reference evidence="2 3" key="1">
    <citation type="submission" date="2019-11" db="EMBL/GenBank/DDBJ databases">
        <authorList>
            <person name="Li X.-J."/>
            <person name="Feng X.-M."/>
        </authorList>
    </citation>
    <scope>NUCLEOTIDE SEQUENCE [LARGE SCALE GENOMIC DNA]</scope>
    <source>
        <strain evidence="2 3">XMNu-373</strain>
    </source>
</reference>
<dbReference type="AlphaFoldDB" id="A0A7K3M5X0"/>
<dbReference type="Proteomes" id="UP000460435">
    <property type="component" value="Unassembled WGS sequence"/>
</dbReference>
<evidence type="ECO:0000313" key="2">
    <source>
        <dbReference type="EMBL" id="NDL58724.1"/>
    </source>
</evidence>
<feature type="compositionally biased region" description="Low complexity" evidence="1">
    <location>
        <begin position="42"/>
        <end position="64"/>
    </location>
</feature>
<dbReference type="RefSeq" id="WP_162451410.1">
    <property type="nucleotide sequence ID" value="NZ_WLZY01000005.1"/>
</dbReference>
<feature type="region of interest" description="Disordered" evidence="1">
    <location>
        <begin position="24"/>
        <end position="87"/>
    </location>
</feature>
<protein>
    <submittedName>
        <fullName evidence="2">Uncharacterized protein</fullName>
    </submittedName>
</protein>
<gene>
    <name evidence="2" type="ORF">F7O44_16770</name>
</gene>
<proteinExistence type="predicted"/>
<keyword evidence="3" id="KW-1185">Reference proteome</keyword>
<feature type="compositionally biased region" description="Basic residues" evidence="1">
    <location>
        <begin position="74"/>
        <end position="87"/>
    </location>
</feature>
<dbReference type="EMBL" id="WLZY01000005">
    <property type="protein sequence ID" value="NDL58724.1"/>
    <property type="molecule type" value="Genomic_DNA"/>
</dbReference>
<name>A0A7K3M5X0_9ACTN</name>
<evidence type="ECO:0000313" key="3">
    <source>
        <dbReference type="Proteomes" id="UP000460435"/>
    </source>
</evidence>